<accession>A0A3Q7J824</accession>
<reference evidence="2" key="1">
    <citation type="journal article" date="2012" name="Nature">
        <title>The tomato genome sequence provides insights into fleshy fruit evolution.</title>
        <authorList>
            <consortium name="Tomato Genome Consortium"/>
        </authorList>
    </citation>
    <scope>NUCLEOTIDE SEQUENCE [LARGE SCALE GENOMIC DNA]</scope>
    <source>
        <strain evidence="2">cv. Heinz 1706</strain>
    </source>
</reference>
<dbReference type="GO" id="GO:0003924">
    <property type="term" value="F:GTPase activity"/>
    <property type="evidence" value="ECO:0007669"/>
    <property type="project" value="InterPro"/>
</dbReference>
<protein>
    <submittedName>
        <fullName evidence="2">Uncharacterized protein</fullName>
    </submittedName>
</protein>
<dbReference type="EnsemblPlants" id="Solyc12g035420.2.1">
    <property type="protein sequence ID" value="Solyc12g035420.2.1"/>
    <property type="gene ID" value="Solyc12g035420.2"/>
</dbReference>
<dbReference type="STRING" id="4081.A0A3Q7J824"/>
<dbReference type="AlphaFoldDB" id="A0A3Q7J824"/>
<evidence type="ECO:0000313" key="2">
    <source>
        <dbReference type="EnsemblPlants" id="Solyc12g035420.2.1"/>
    </source>
</evidence>
<dbReference type="Gene3D" id="6.10.140.1070">
    <property type="match status" value="1"/>
</dbReference>
<sequence length="188" mass="20903">MVIAISKLADIVLMVLDASKSEGHRQILTKELEAVGLRLNKRPLQIHFKKKKTGEIHNAKVLFHEDATVDDLIDTDSPTSKLRCHQLQHEAESGQIACKNVGSYGSCERLHSLKASNQTSQILWSFLLIECKALPQYGVLAQMLVDEDVVQIVKKNEKEDGGGRGWLKSHSNGPSLISDREKKAPLKT</sequence>
<dbReference type="InParanoid" id="A0A3Q7J824"/>
<keyword evidence="3" id="KW-1185">Reference proteome</keyword>
<feature type="compositionally biased region" description="Basic and acidic residues" evidence="1">
    <location>
        <begin position="178"/>
        <end position="188"/>
    </location>
</feature>
<dbReference type="PANTHER" id="PTHR43127">
    <property type="entry name" value="DEVELOPMENTALLY-REGULATED GTP-BINDING PROTEIN 2"/>
    <property type="match status" value="1"/>
</dbReference>
<organism evidence="2">
    <name type="scientific">Solanum lycopersicum</name>
    <name type="common">Tomato</name>
    <name type="synonym">Lycopersicon esculentum</name>
    <dbReference type="NCBI Taxonomy" id="4081"/>
    <lineage>
        <taxon>Eukaryota</taxon>
        <taxon>Viridiplantae</taxon>
        <taxon>Streptophyta</taxon>
        <taxon>Embryophyta</taxon>
        <taxon>Tracheophyta</taxon>
        <taxon>Spermatophyta</taxon>
        <taxon>Magnoliopsida</taxon>
        <taxon>eudicotyledons</taxon>
        <taxon>Gunneridae</taxon>
        <taxon>Pentapetalae</taxon>
        <taxon>asterids</taxon>
        <taxon>lamiids</taxon>
        <taxon>Solanales</taxon>
        <taxon>Solanaceae</taxon>
        <taxon>Solanoideae</taxon>
        <taxon>Solaneae</taxon>
        <taxon>Solanum</taxon>
        <taxon>Solanum subgen. Lycopersicon</taxon>
    </lineage>
</organism>
<dbReference type="Proteomes" id="UP000004994">
    <property type="component" value="Chromosome 12"/>
</dbReference>
<reference evidence="2" key="2">
    <citation type="submission" date="2019-01" db="UniProtKB">
        <authorList>
            <consortium name="EnsemblPlants"/>
        </authorList>
    </citation>
    <scope>IDENTIFICATION</scope>
    <source>
        <strain evidence="2">cv. Heinz 1706</strain>
    </source>
</reference>
<proteinExistence type="predicted"/>
<evidence type="ECO:0000256" key="1">
    <source>
        <dbReference type="SAM" id="MobiDB-lite"/>
    </source>
</evidence>
<evidence type="ECO:0000313" key="3">
    <source>
        <dbReference type="Proteomes" id="UP000004994"/>
    </source>
</evidence>
<dbReference type="GO" id="GO:0005525">
    <property type="term" value="F:GTP binding"/>
    <property type="evidence" value="ECO:0007669"/>
    <property type="project" value="InterPro"/>
</dbReference>
<dbReference type="InterPro" id="IPR045001">
    <property type="entry name" value="DRG"/>
</dbReference>
<name>A0A3Q7J824_SOLLC</name>
<dbReference type="Gramene" id="Solyc12g035420.2.1">
    <property type="protein sequence ID" value="Solyc12g035420.2.1"/>
    <property type="gene ID" value="Solyc12g035420.2"/>
</dbReference>
<feature type="region of interest" description="Disordered" evidence="1">
    <location>
        <begin position="159"/>
        <end position="188"/>
    </location>
</feature>